<organism evidence="2 3">
    <name type="scientific">Alkaliphilus hydrothermalis</name>
    <dbReference type="NCBI Taxonomy" id="1482730"/>
    <lineage>
        <taxon>Bacteria</taxon>
        <taxon>Bacillati</taxon>
        <taxon>Bacillota</taxon>
        <taxon>Clostridia</taxon>
        <taxon>Peptostreptococcales</taxon>
        <taxon>Natronincolaceae</taxon>
        <taxon>Alkaliphilus</taxon>
    </lineage>
</organism>
<comment type="caution">
    <text evidence="2">The sequence shown here is derived from an EMBL/GenBank/DDBJ whole genome shotgun (WGS) entry which is preliminary data.</text>
</comment>
<dbReference type="SUPFAM" id="SSF53697">
    <property type="entry name" value="SIS domain"/>
    <property type="match status" value="1"/>
</dbReference>
<proteinExistence type="predicted"/>
<evidence type="ECO:0000313" key="3">
    <source>
        <dbReference type="Proteomes" id="UP001314796"/>
    </source>
</evidence>
<feature type="domain" description="SIS" evidence="1">
    <location>
        <begin position="31"/>
        <end position="211"/>
    </location>
</feature>
<dbReference type="PANTHER" id="PTHR30390">
    <property type="entry name" value="SEDOHEPTULOSE 7-PHOSPHATE ISOMERASE / DNAA INITIATOR-ASSOCIATING FACTOR FOR REPLICATION INITIATION"/>
    <property type="match status" value="1"/>
</dbReference>
<evidence type="ECO:0000313" key="2">
    <source>
        <dbReference type="EMBL" id="MBM7616209.1"/>
    </source>
</evidence>
<dbReference type="NCBIfam" id="NF002805">
    <property type="entry name" value="PRK02947.1"/>
    <property type="match status" value="1"/>
</dbReference>
<gene>
    <name evidence="2" type="ORF">JOC73_002791</name>
</gene>
<sequence length="242" mass="27054">MINLYIDTIVKKIYEIQNKEKDKFQEVADRIYSSLSKNGVLHVFGTGHSNLLAQDLIYRAGGLVPINLISNPSITLEHDPVQASMMEKVAGISEVFLQGHKIEKNDVFLIISTSGCNQVPIEISKSIAERGLFTIGITSKDYSEHIKVKKNITQSLYDIVDVVFDNRVGIGDCCLQHGTDSYGTMSTILVSSILNSIIIHVIEKYNQNNQNAPIFVSNNLSDQSSLRNAQLLDYYEGRLHYT</sequence>
<dbReference type="Proteomes" id="UP001314796">
    <property type="component" value="Unassembled WGS sequence"/>
</dbReference>
<protein>
    <submittedName>
        <fullName evidence="2">Phosphosugar-binding protein</fullName>
    </submittedName>
</protein>
<dbReference type="RefSeq" id="WP_204404195.1">
    <property type="nucleotide sequence ID" value="NZ_JAFBEE010000027.1"/>
</dbReference>
<dbReference type="InterPro" id="IPR035472">
    <property type="entry name" value="RpiR-like_SIS"/>
</dbReference>
<dbReference type="CDD" id="cd05013">
    <property type="entry name" value="SIS_RpiR"/>
    <property type="match status" value="1"/>
</dbReference>
<dbReference type="InterPro" id="IPR050099">
    <property type="entry name" value="SIS_GmhA/DiaA_subfam"/>
</dbReference>
<name>A0ABS2NUE7_9FIRM</name>
<dbReference type="EMBL" id="JAFBEE010000027">
    <property type="protein sequence ID" value="MBM7616209.1"/>
    <property type="molecule type" value="Genomic_DNA"/>
</dbReference>
<dbReference type="Gene3D" id="3.40.50.10490">
    <property type="entry name" value="Glucose-6-phosphate isomerase like protein, domain 1"/>
    <property type="match status" value="1"/>
</dbReference>
<dbReference type="InterPro" id="IPR001347">
    <property type="entry name" value="SIS_dom"/>
</dbReference>
<dbReference type="PANTHER" id="PTHR30390:SF7">
    <property type="entry name" value="PHOSPHOHEPTOSE ISOMERASE"/>
    <property type="match status" value="1"/>
</dbReference>
<accession>A0ABS2NUE7</accession>
<reference evidence="2 3" key="1">
    <citation type="submission" date="2021-01" db="EMBL/GenBank/DDBJ databases">
        <title>Genomic Encyclopedia of Type Strains, Phase IV (KMG-IV): sequencing the most valuable type-strain genomes for metagenomic binning, comparative biology and taxonomic classification.</title>
        <authorList>
            <person name="Goeker M."/>
        </authorList>
    </citation>
    <scope>NUCLEOTIDE SEQUENCE [LARGE SCALE GENOMIC DNA]</scope>
    <source>
        <strain evidence="2 3">DSM 25890</strain>
    </source>
</reference>
<dbReference type="Pfam" id="PF13580">
    <property type="entry name" value="SIS_2"/>
    <property type="match status" value="1"/>
</dbReference>
<dbReference type="PROSITE" id="PS51464">
    <property type="entry name" value="SIS"/>
    <property type="match status" value="1"/>
</dbReference>
<keyword evidence="3" id="KW-1185">Reference proteome</keyword>
<evidence type="ECO:0000259" key="1">
    <source>
        <dbReference type="PROSITE" id="PS51464"/>
    </source>
</evidence>
<dbReference type="InterPro" id="IPR046348">
    <property type="entry name" value="SIS_dom_sf"/>
</dbReference>